<evidence type="ECO:0000256" key="8">
    <source>
        <dbReference type="ARBA" id="ARBA00023136"/>
    </source>
</evidence>
<dbReference type="InterPro" id="IPR036837">
    <property type="entry name" value="Cation_efflux_CTD_sf"/>
</dbReference>
<keyword evidence="4 9" id="KW-0812">Transmembrane</keyword>
<evidence type="ECO:0000256" key="2">
    <source>
        <dbReference type="ARBA" id="ARBA00008873"/>
    </source>
</evidence>
<evidence type="ECO:0000256" key="6">
    <source>
        <dbReference type="ARBA" id="ARBA00022989"/>
    </source>
</evidence>
<dbReference type="OrthoDB" id="9809646at2"/>
<dbReference type="NCBIfam" id="TIGR01297">
    <property type="entry name" value="CDF"/>
    <property type="match status" value="1"/>
</dbReference>
<dbReference type="SUPFAM" id="SSF160240">
    <property type="entry name" value="Cation efflux protein cytoplasmic domain-like"/>
    <property type="match status" value="1"/>
</dbReference>
<feature type="transmembrane region" description="Helical" evidence="9">
    <location>
        <begin position="20"/>
        <end position="40"/>
    </location>
</feature>
<feature type="transmembrane region" description="Helical" evidence="9">
    <location>
        <begin position="161"/>
        <end position="179"/>
    </location>
</feature>
<dbReference type="InterPro" id="IPR002524">
    <property type="entry name" value="Cation_efflux"/>
</dbReference>
<dbReference type="Pfam" id="PF16916">
    <property type="entry name" value="ZT_dimer"/>
    <property type="match status" value="1"/>
</dbReference>
<dbReference type="PANTHER" id="PTHR11562">
    <property type="entry name" value="CATION EFFLUX PROTEIN/ ZINC TRANSPORTER"/>
    <property type="match status" value="1"/>
</dbReference>
<dbReference type="PANTHER" id="PTHR11562:SF17">
    <property type="entry name" value="RE54080P-RELATED"/>
    <property type="match status" value="1"/>
</dbReference>
<keyword evidence="5" id="KW-0862">Zinc</keyword>
<keyword evidence="3" id="KW-0813">Transport</keyword>
<sequence>MVYIENKLKERDVNQSKNRLIIAIGLNTLIVIIQVIFGLYSNSISLITDAIHNFQDVISLIVSLIAILALSKKPTLEMTFGFLKAESMAGFVNSLILMITLIFIIYEATLRLIHPEEVKGLFVIIFGFIAFIVNLISALILKHHHHHEEDDHHHHEDINIAAAYIHLLSDALLSLSVVIGGIFIYLFQISIIDSILSLIFSVYIFKETFPILKKSYKVLMEAAPSNINLYELIDEMKNRFDEIVEIHDIHVWSLSSKDIYFTGHIVVKDMDRSMEVLEKLEKFLKKKGITHSTIQIESVDKICEIFH</sequence>
<evidence type="ECO:0000256" key="7">
    <source>
        <dbReference type="ARBA" id="ARBA00023065"/>
    </source>
</evidence>
<dbReference type="Gene3D" id="1.20.1510.10">
    <property type="entry name" value="Cation efflux protein transmembrane domain"/>
    <property type="match status" value="1"/>
</dbReference>
<dbReference type="GO" id="GO:0005385">
    <property type="term" value="F:zinc ion transmembrane transporter activity"/>
    <property type="evidence" value="ECO:0007669"/>
    <property type="project" value="TreeGrafter"/>
</dbReference>
<dbReference type="InterPro" id="IPR027469">
    <property type="entry name" value="Cation_efflux_TMD_sf"/>
</dbReference>
<protein>
    <submittedName>
        <fullName evidence="12">Cation efflux protein</fullName>
    </submittedName>
</protein>
<evidence type="ECO:0000256" key="4">
    <source>
        <dbReference type="ARBA" id="ARBA00022692"/>
    </source>
</evidence>
<name>C4FJS1_9AQUI</name>
<keyword evidence="5" id="KW-0864">Zinc transport</keyword>
<dbReference type="RefSeq" id="WP_007546676.1">
    <property type="nucleotide sequence ID" value="NZ_ABZS01000065.1"/>
</dbReference>
<organism evidence="12 13">
    <name type="scientific">Sulfurihydrogenibium yellowstonense SS-5</name>
    <dbReference type="NCBI Taxonomy" id="432331"/>
    <lineage>
        <taxon>Bacteria</taxon>
        <taxon>Pseudomonadati</taxon>
        <taxon>Aquificota</taxon>
        <taxon>Aquificia</taxon>
        <taxon>Aquificales</taxon>
        <taxon>Hydrogenothermaceae</taxon>
        <taxon>Sulfurihydrogenibium</taxon>
    </lineage>
</organism>
<dbReference type="InterPro" id="IPR058533">
    <property type="entry name" value="Cation_efflux_TM"/>
</dbReference>
<feature type="transmembrane region" description="Helical" evidence="9">
    <location>
        <begin position="91"/>
        <end position="109"/>
    </location>
</feature>
<proteinExistence type="inferred from homology"/>
<dbReference type="Pfam" id="PF01545">
    <property type="entry name" value="Cation_efflux"/>
    <property type="match status" value="1"/>
</dbReference>
<dbReference type="InterPro" id="IPR050681">
    <property type="entry name" value="CDF/SLC30A"/>
</dbReference>
<feature type="transmembrane region" description="Helical" evidence="9">
    <location>
        <begin position="121"/>
        <end position="141"/>
    </location>
</feature>
<evidence type="ECO:0000313" key="13">
    <source>
        <dbReference type="Proteomes" id="UP000005540"/>
    </source>
</evidence>
<feature type="domain" description="Cation efflux protein cytoplasmic" evidence="11">
    <location>
        <begin position="230"/>
        <end position="298"/>
    </location>
</feature>
<evidence type="ECO:0000256" key="1">
    <source>
        <dbReference type="ARBA" id="ARBA00004141"/>
    </source>
</evidence>
<comment type="caution">
    <text evidence="12">The sequence shown here is derived from an EMBL/GenBank/DDBJ whole genome shotgun (WGS) entry which is preliminary data.</text>
</comment>
<evidence type="ECO:0000259" key="11">
    <source>
        <dbReference type="Pfam" id="PF16916"/>
    </source>
</evidence>
<dbReference type="InterPro" id="IPR027470">
    <property type="entry name" value="Cation_efflux_CTD"/>
</dbReference>
<evidence type="ECO:0000256" key="3">
    <source>
        <dbReference type="ARBA" id="ARBA00022448"/>
    </source>
</evidence>
<evidence type="ECO:0000313" key="12">
    <source>
        <dbReference type="EMBL" id="EEP60676.1"/>
    </source>
</evidence>
<reference evidence="12 13" key="1">
    <citation type="submission" date="2009-04" db="EMBL/GenBank/DDBJ databases">
        <authorList>
            <person name="Reysenbach A.-L."/>
            <person name="Heidelberg J.F."/>
            <person name="Nelson W.C."/>
        </authorList>
    </citation>
    <scope>NUCLEOTIDE SEQUENCE [LARGE SCALE GENOMIC DNA]</scope>
    <source>
        <strain evidence="12 13">SS-5</strain>
    </source>
</reference>
<keyword evidence="6 9" id="KW-1133">Transmembrane helix</keyword>
<keyword evidence="7" id="KW-0406">Ion transport</keyword>
<keyword evidence="13" id="KW-1185">Reference proteome</keyword>
<dbReference type="EMBL" id="ABZS01000065">
    <property type="protein sequence ID" value="EEP60676.1"/>
    <property type="molecule type" value="Genomic_DNA"/>
</dbReference>
<dbReference type="SUPFAM" id="SSF161111">
    <property type="entry name" value="Cation efflux protein transmembrane domain-like"/>
    <property type="match status" value="1"/>
</dbReference>
<feature type="transmembrane region" description="Helical" evidence="9">
    <location>
        <begin position="185"/>
        <end position="205"/>
    </location>
</feature>
<evidence type="ECO:0000259" key="10">
    <source>
        <dbReference type="Pfam" id="PF01545"/>
    </source>
</evidence>
<dbReference type="Proteomes" id="UP000005540">
    <property type="component" value="Unassembled WGS sequence"/>
</dbReference>
<dbReference type="GO" id="GO:0005886">
    <property type="term" value="C:plasma membrane"/>
    <property type="evidence" value="ECO:0007669"/>
    <property type="project" value="TreeGrafter"/>
</dbReference>
<evidence type="ECO:0000256" key="9">
    <source>
        <dbReference type="SAM" id="Phobius"/>
    </source>
</evidence>
<comment type="similarity">
    <text evidence="2">Belongs to the cation diffusion facilitator (CDF) transporter (TC 2.A.4) family. SLC30A subfamily.</text>
</comment>
<keyword evidence="8 9" id="KW-0472">Membrane</keyword>
<accession>C4FJS1</accession>
<gene>
    <name evidence="12" type="ORF">SULYE_0821</name>
</gene>
<feature type="domain" description="Cation efflux protein transmembrane" evidence="10">
    <location>
        <begin position="20"/>
        <end position="220"/>
    </location>
</feature>
<evidence type="ECO:0000256" key="5">
    <source>
        <dbReference type="ARBA" id="ARBA00022906"/>
    </source>
</evidence>
<comment type="subcellular location">
    <subcellularLocation>
        <location evidence="1">Membrane</location>
        <topology evidence="1">Multi-pass membrane protein</topology>
    </subcellularLocation>
</comment>
<feature type="transmembrane region" description="Helical" evidence="9">
    <location>
        <begin position="52"/>
        <end position="70"/>
    </location>
</feature>
<dbReference type="AlphaFoldDB" id="C4FJS1"/>